<protein>
    <submittedName>
        <fullName evidence="8">TetR family transcriptional regulator</fullName>
    </submittedName>
</protein>
<keyword evidence="2" id="KW-0805">Transcription regulation</keyword>
<dbReference type="InterPro" id="IPR036271">
    <property type="entry name" value="Tet_transcr_reg_TetR-rel_C_sf"/>
</dbReference>
<accession>A0A5P2BWY4</accession>
<dbReference type="InterPro" id="IPR004111">
    <property type="entry name" value="Repressor_TetR_C"/>
</dbReference>
<dbReference type="GO" id="GO:0000976">
    <property type="term" value="F:transcription cis-regulatory region binding"/>
    <property type="evidence" value="ECO:0007669"/>
    <property type="project" value="TreeGrafter"/>
</dbReference>
<dbReference type="RefSeq" id="WP_150215694.1">
    <property type="nucleotide sequence ID" value="NZ_CP029192.1"/>
</dbReference>
<feature type="region of interest" description="Disordered" evidence="6">
    <location>
        <begin position="159"/>
        <end position="178"/>
    </location>
</feature>
<dbReference type="InterPro" id="IPR003012">
    <property type="entry name" value="Tet_transcr_reg_TetR"/>
</dbReference>
<evidence type="ECO:0000256" key="3">
    <source>
        <dbReference type="ARBA" id="ARBA00023125"/>
    </source>
</evidence>
<dbReference type="GO" id="GO:0046677">
    <property type="term" value="P:response to antibiotic"/>
    <property type="evidence" value="ECO:0007669"/>
    <property type="project" value="InterPro"/>
</dbReference>
<dbReference type="Gene3D" id="1.10.357.10">
    <property type="entry name" value="Tetracycline Repressor, domain 2"/>
    <property type="match status" value="1"/>
</dbReference>
<reference evidence="8 9" key="1">
    <citation type="submission" date="2018-05" db="EMBL/GenBank/DDBJ databases">
        <title>Streptomyces venezuelae.</title>
        <authorList>
            <person name="Kim W."/>
            <person name="Lee N."/>
            <person name="Cho B.-K."/>
        </authorList>
    </citation>
    <scope>NUCLEOTIDE SEQUENCE [LARGE SCALE GENOMIC DNA]</scope>
    <source>
        <strain evidence="8 9">ATCC 14584</strain>
    </source>
</reference>
<dbReference type="EMBL" id="CP029192">
    <property type="protein sequence ID" value="QES33551.1"/>
    <property type="molecule type" value="Genomic_DNA"/>
</dbReference>
<evidence type="ECO:0000256" key="6">
    <source>
        <dbReference type="SAM" id="MobiDB-lite"/>
    </source>
</evidence>
<keyword evidence="4" id="KW-0804">Transcription</keyword>
<dbReference type="PROSITE" id="PS50977">
    <property type="entry name" value="HTH_TETR_2"/>
    <property type="match status" value="1"/>
</dbReference>
<evidence type="ECO:0000313" key="9">
    <source>
        <dbReference type="Proteomes" id="UP000322927"/>
    </source>
</evidence>
<dbReference type="PANTHER" id="PTHR30055">
    <property type="entry name" value="HTH-TYPE TRANSCRIPTIONAL REGULATOR RUTR"/>
    <property type="match status" value="1"/>
</dbReference>
<evidence type="ECO:0000256" key="4">
    <source>
        <dbReference type="ARBA" id="ARBA00023163"/>
    </source>
</evidence>
<dbReference type="InterPro" id="IPR050109">
    <property type="entry name" value="HTH-type_TetR-like_transc_reg"/>
</dbReference>
<dbReference type="Pfam" id="PF02909">
    <property type="entry name" value="TetR_C_1"/>
    <property type="match status" value="1"/>
</dbReference>
<gene>
    <name evidence="8" type="ORF">DEJ48_09240</name>
</gene>
<dbReference type="GO" id="GO:0045892">
    <property type="term" value="P:negative regulation of DNA-templated transcription"/>
    <property type="evidence" value="ECO:0007669"/>
    <property type="project" value="InterPro"/>
</dbReference>
<dbReference type="GO" id="GO:0003700">
    <property type="term" value="F:DNA-binding transcription factor activity"/>
    <property type="evidence" value="ECO:0007669"/>
    <property type="project" value="TreeGrafter"/>
</dbReference>
<keyword evidence="1" id="KW-0678">Repressor</keyword>
<dbReference type="Pfam" id="PF00440">
    <property type="entry name" value="TetR_N"/>
    <property type="match status" value="1"/>
</dbReference>
<dbReference type="PANTHER" id="PTHR30055:SF151">
    <property type="entry name" value="TRANSCRIPTIONAL REGULATORY PROTEIN"/>
    <property type="match status" value="1"/>
</dbReference>
<dbReference type="Gene3D" id="1.10.10.60">
    <property type="entry name" value="Homeodomain-like"/>
    <property type="match status" value="1"/>
</dbReference>
<name>A0A5P2BWY4_STRVZ</name>
<dbReference type="Proteomes" id="UP000322927">
    <property type="component" value="Chromosome"/>
</dbReference>
<evidence type="ECO:0000259" key="7">
    <source>
        <dbReference type="PROSITE" id="PS50977"/>
    </source>
</evidence>
<dbReference type="InterPro" id="IPR001647">
    <property type="entry name" value="HTH_TetR"/>
</dbReference>
<evidence type="ECO:0000256" key="5">
    <source>
        <dbReference type="PROSITE-ProRule" id="PRU00335"/>
    </source>
</evidence>
<dbReference type="SUPFAM" id="SSF46689">
    <property type="entry name" value="Homeodomain-like"/>
    <property type="match status" value="1"/>
</dbReference>
<sequence length="222" mass="23848">MTSPSIPSRGRPARLDRAKTVETALELLDDVGLEALTMRRLAERLGVRAGALYRHFTTKQDLLTAMAERMLGDVQASPEAADWAGRLRALARALRRALLAHRDGARVFGGTHSVGPHTLAFAESVVGVLREAGFGDEDAGRTLMTLVNFTLGHTLEEQAAAAPHEDGAPDDPGRLRSAVQAGPYPHLAATVPVLTSADFDAHFEFALDLQVEGLRRLRSGAE</sequence>
<evidence type="ECO:0000256" key="1">
    <source>
        <dbReference type="ARBA" id="ARBA00022491"/>
    </source>
</evidence>
<dbReference type="OrthoDB" id="3818006at2"/>
<dbReference type="InterPro" id="IPR009057">
    <property type="entry name" value="Homeodomain-like_sf"/>
</dbReference>
<dbReference type="SUPFAM" id="SSF48498">
    <property type="entry name" value="Tetracyclin repressor-like, C-terminal domain"/>
    <property type="match status" value="1"/>
</dbReference>
<proteinExistence type="predicted"/>
<dbReference type="PRINTS" id="PR00400">
    <property type="entry name" value="TETREPRESSOR"/>
</dbReference>
<feature type="domain" description="HTH tetR-type" evidence="7">
    <location>
        <begin position="14"/>
        <end position="74"/>
    </location>
</feature>
<evidence type="ECO:0000313" key="8">
    <source>
        <dbReference type="EMBL" id="QES33551.1"/>
    </source>
</evidence>
<evidence type="ECO:0000256" key="2">
    <source>
        <dbReference type="ARBA" id="ARBA00023015"/>
    </source>
</evidence>
<dbReference type="AlphaFoldDB" id="A0A5P2BWY4"/>
<organism evidence="8 9">
    <name type="scientific">Streptomyces venezuelae</name>
    <dbReference type="NCBI Taxonomy" id="54571"/>
    <lineage>
        <taxon>Bacteria</taxon>
        <taxon>Bacillati</taxon>
        <taxon>Actinomycetota</taxon>
        <taxon>Actinomycetes</taxon>
        <taxon>Kitasatosporales</taxon>
        <taxon>Streptomycetaceae</taxon>
        <taxon>Streptomyces</taxon>
    </lineage>
</organism>
<keyword evidence="3 5" id="KW-0238">DNA-binding</keyword>
<feature type="compositionally biased region" description="Basic and acidic residues" evidence="6">
    <location>
        <begin position="163"/>
        <end position="174"/>
    </location>
</feature>
<feature type="DNA-binding region" description="H-T-H motif" evidence="5">
    <location>
        <begin position="37"/>
        <end position="56"/>
    </location>
</feature>
<dbReference type="PRINTS" id="PR00455">
    <property type="entry name" value="HTHTETR"/>
</dbReference>